<dbReference type="AlphaFoldDB" id="A0A6L9L987"/>
<evidence type="ECO:0000256" key="1">
    <source>
        <dbReference type="ARBA" id="ARBA00022448"/>
    </source>
</evidence>
<keyword evidence="11" id="KW-1185">Reference proteome</keyword>
<feature type="transmembrane region" description="Helical" evidence="9">
    <location>
        <begin position="36"/>
        <end position="60"/>
    </location>
</feature>
<dbReference type="RefSeq" id="WP_163951981.1">
    <property type="nucleotide sequence ID" value="NZ_JAAFZH010000009.1"/>
</dbReference>
<gene>
    <name evidence="10" type="primary">rhaT</name>
    <name evidence="10" type="ORF">GK108_18995</name>
</gene>
<organism evidence="10 11">
    <name type="scientific">Spirosoma terrae</name>
    <dbReference type="NCBI Taxonomy" id="1968276"/>
    <lineage>
        <taxon>Bacteria</taxon>
        <taxon>Pseudomonadati</taxon>
        <taxon>Bacteroidota</taxon>
        <taxon>Cytophagia</taxon>
        <taxon>Cytophagales</taxon>
        <taxon>Cytophagaceae</taxon>
        <taxon>Spirosoma</taxon>
    </lineage>
</organism>
<proteinExistence type="predicted"/>
<sequence>MNAILGVFYHAVGGFASGSFYLPFRNVKQWSWESAWIVGGVASWIIVPWVMGSLTVNGLIPSITSADSSTLFWTFFFGVLWGIGGLTFGLTMRYLGISLGMAVALGFCSAFGTLVPPIWEGKTDMLLHTRTGHFTLGGVAMCLAGIAVCGWAGMLKEKELNPEQQKATVAEFDLRKGIIVATVSGILSACFAFALAAGRPIAQQAVSNGTDPLWQNNAIYPVLMFGGFITNFIWCMILNRRNKSFGDYTDSQTPLLRNYVWALLAGTTWYFQFFFYGMGDNYLPDGIRFAGWTMHMAFIITFSTLWGLILWEWRGASRRTYGVVFAGLFLIVLSTVLISLGTQS</sequence>
<keyword evidence="2" id="KW-1003">Cell membrane</keyword>
<feature type="transmembrane region" description="Helical" evidence="9">
    <location>
        <begin position="218"/>
        <end position="238"/>
    </location>
</feature>
<dbReference type="NCBIfam" id="NF010024">
    <property type="entry name" value="PRK13499.1-4"/>
    <property type="match status" value="1"/>
</dbReference>
<evidence type="ECO:0000256" key="7">
    <source>
        <dbReference type="ARBA" id="ARBA00022989"/>
    </source>
</evidence>
<dbReference type="InterPro" id="IPR004673">
    <property type="entry name" value="L-rhamnose-proton_sym_RhaT"/>
</dbReference>
<dbReference type="EMBL" id="JAAFZH010000009">
    <property type="protein sequence ID" value="NDU96980.1"/>
    <property type="molecule type" value="Genomic_DNA"/>
</dbReference>
<evidence type="ECO:0000313" key="11">
    <source>
        <dbReference type="Proteomes" id="UP000474175"/>
    </source>
</evidence>
<feature type="transmembrane region" description="Helical" evidence="9">
    <location>
        <begin position="259"/>
        <end position="277"/>
    </location>
</feature>
<dbReference type="GO" id="GO:0015293">
    <property type="term" value="F:symporter activity"/>
    <property type="evidence" value="ECO:0007669"/>
    <property type="project" value="UniProtKB-KW"/>
</dbReference>
<dbReference type="Proteomes" id="UP000474175">
    <property type="component" value="Unassembled WGS sequence"/>
</dbReference>
<comment type="caution">
    <text evidence="10">The sequence shown here is derived from an EMBL/GenBank/DDBJ whole genome shotgun (WGS) entry which is preliminary data.</text>
</comment>
<keyword evidence="4" id="KW-0762">Sugar transport</keyword>
<keyword evidence="5 9" id="KW-0812">Transmembrane</keyword>
<evidence type="ECO:0000256" key="9">
    <source>
        <dbReference type="SAM" id="Phobius"/>
    </source>
</evidence>
<feature type="transmembrane region" description="Helical" evidence="9">
    <location>
        <begin position="323"/>
        <end position="342"/>
    </location>
</feature>
<evidence type="ECO:0000313" key="10">
    <source>
        <dbReference type="EMBL" id="NDU96980.1"/>
    </source>
</evidence>
<accession>A0A6L9L987</accession>
<feature type="transmembrane region" description="Helical" evidence="9">
    <location>
        <begin position="6"/>
        <end position="24"/>
    </location>
</feature>
<evidence type="ECO:0000256" key="2">
    <source>
        <dbReference type="ARBA" id="ARBA00022475"/>
    </source>
</evidence>
<evidence type="ECO:0000256" key="4">
    <source>
        <dbReference type="ARBA" id="ARBA00022597"/>
    </source>
</evidence>
<feature type="transmembrane region" description="Helical" evidence="9">
    <location>
        <begin position="99"/>
        <end position="119"/>
    </location>
</feature>
<feature type="transmembrane region" description="Helical" evidence="9">
    <location>
        <begin position="289"/>
        <end position="311"/>
    </location>
</feature>
<keyword evidence="1" id="KW-0813">Transport</keyword>
<dbReference type="GO" id="GO:0016020">
    <property type="term" value="C:membrane"/>
    <property type="evidence" value="ECO:0007669"/>
    <property type="project" value="InterPro"/>
</dbReference>
<evidence type="ECO:0000256" key="5">
    <source>
        <dbReference type="ARBA" id="ARBA00022692"/>
    </source>
</evidence>
<keyword evidence="8 9" id="KW-0472">Membrane</keyword>
<feature type="transmembrane region" description="Helical" evidence="9">
    <location>
        <begin position="176"/>
        <end position="198"/>
    </location>
</feature>
<feature type="transmembrane region" description="Helical" evidence="9">
    <location>
        <begin position="131"/>
        <end position="155"/>
    </location>
</feature>
<evidence type="ECO:0000256" key="3">
    <source>
        <dbReference type="ARBA" id="ARBA00022519"/>
    </source>
</evidence>
<reference evidence="10 11" key="1">
    <citation type="submission" date="2020-02" db="EMBL/GenBank/DDBJ databases">
        <title>Draft genome sequence of two Spirosoma agri KCTC 52727 and Spirosoma terrae KCTC 52035.</title>
        <authorList>
            <person name="Rojas J."/>
            <person name="Ambika Manirajan B."/>
            <person name="Suarez C."/>
            <person name="Ratering S."/>
            <person name="Schnell S."/>
        </authorList>
    </citation>
    <scope>NUCLEOTIDE SEQUENCE [LARGE SCALE GENOMIC DNA]</scope>
    <source>
        <strain evidence="10 11">KCTC 52035</strain>
    </source>
</reference>
<evidence type="ECO:0000256" key="8">
    <source>
        <dbReference type="ARBA" id="ARBA00023136"/>
    </source>
</evidence>
<keyword evidence="7 9" id="KW-1133">Transmembrane helix</keyword>
<feature type="transmembrane region" description="Helical" evidence="9">
    <location>
        <begin position="72"/>
        <end position="92"/>
    </location>
</feature>
<protein>
    <submittedName>
        <fullName evidence="10">L-rhamnose/proton symporter RhaT</fullName>
    </submittedName>
</protein>
<dbReference type="Pfam" id="PF06379">
    <property type="entry name" value="RhaT"/>
    <property type="match status" value="1"/>
</dbReference>
<evidence type="ECO:0000256" key="6">
    <source>
        <dbReference type="ARBA" id="ARBA00022847"/>
    </source>
</evidence>
<keyword evidence="3" id="KW-0997">Cell inner membrane</keyword>
<dbReference type="GO" id="GO:0015153">
    <property type="term" value="F:rhamnose transmembrane transporter activity"/>
    <property type="evidence" value="ECO:0007669"/>
    <property type="project" value="InterPro"/>
</dbReference>
<keyword evidence="6" id="KW-0769">Symport</keyword>
<name>A0A6L9L987_9BACT</name>